<accession>A0A1M5SDS1</accession>
<dbReference type="OrthoDB" id="2485429at2"/>
<organism evidence="1 2">
    <name type="scientific">Clostridium grantii DSM 8605</name>
    <dbReference type="NCBI Taxonomy" id="1121316"/>
    <lineage>
        <taxon>Bacteria</taxon>
        <taxon>Bacillati</taxon>
        <taxon>Bacillota</taxon>
        <taxon>Clostridia</taxon>
        <taxon>Eubacteriales</taxon>
        <taxon>Clostridiaceae</taxon>
        <taxon>Clostridium</taxon>
    </lineage>
</organism>
<evidence type="ECO:0000313" key="1">
    <source>
        <dbReference type="EMBL" id="SHH36580.1"/>
    </source>
</evidence>
<keyword evidence="2" id="KW-1185">Reference proteome</keyword>
<dbReference type="RefSeq" id="WP_073337214.1">
    <property type="nucleotide sequence ID" value="NZ_FQXM01000004.1"/>
</dbReference>
<dbReference type="STRING" id="1121316.SAMN02745207_00881"/>
<gene>
    <name evidence="1" type="ORF">SAMN02745207_00881</name>
</gene>
<dbReference type="AlphaFoldDB" id="A0A1M5SDS1"/>
<proteinExistence type="predicted"/>
<evidence type="ECO:0000313" key="2">
    <source>
        <dbReference type="Proteomes" id="UP000184447"/>
    </source>
</evidence>
<sequence>MKNVNEERVVAEIVEGIYIPSIECCWLYKAAMENEDNNYVVEEKYLDKILNGKIDWSFELVKNPYLQDNIDVKYIDGKAYTLDIINVKYNKKYINKKEEIAVNTLDLRIWSYNNGFKFNNNLMKNWKRGSGKARVGDNLFMLNTIVDKSLVWARMDLDFTGEVDIASVRAYESLTLSSLIGTIKFDPKNILVIDDYESKFNWKMSKTWLEGEQLHTENVMMEESNSIWDGEGLLSKKIFEDNEIIKGKGVALLRNRYMKCAGFSCDLEAYYIDYCNSIGADYETFTVTDMFGKEIFVKDIELITTPSAIKIAKFQEEVTRKGYVGEGAWLTYWKERCGTTFGVCKTEHQSHFVSDDGIPKNRLSYQMVNTIPFTKSELSQLVAPEIAYVNKLKNDLDFFLAEVNSIDNSFIDDDEEITKGNQIDVTSAFVAMSHKNSDFQHTQVFKDYRRNFINSYVNKIRTGKILIDSADYCVACGNPVELLNATVGKFDGISELKGNQLYCSRFNNGEDVVGFRNPHVNEGNIGIQVNKYIDDIHTYMNDTENIVFLNSIDYPILSTYQGEDFDIDSNLLTNNTIIVEACKNIGKDKTLIPKNCIKGENVRRELNALNMCIVDKAIAQNYIGQVINLSQEINSKFNHLRYNKLEAQAELDELYKQSSRLSSISCCEIDKAKKQFAKLKIIKELEIIKKDMEFISAEDKRRIKPNFFRYIGDNSADKQRQITNKKHRRDLDAPIIKQYCADNNVNLEEIKKDKEAYKKLLDKSELLELLKVNDSIQKDWIEAQYTKMDTPMDWLQEELDKIADKKGRNATVHVAKLLKENKNKVNHEKVDNVVRKINSLDFMNKAVMGNSELSRKEKHDKVTSNKYNAAKYIKDQKLTKADIVAVMKKCLNTVKHKSNRIDKKSGIESISLEVLFITFGDSLLQLFK</sequence>
<reference evidence="1 2" key="1">
    <citation type="submission" date="2016-11" db="EMBL/GenBank/DDBJ databases">
        <authorList>
            <person name="Jaros S."/>
            <person name="Januszkiewicz K."/>
            <person name="Wedrychowicz H."/>
        </authorList>
    </citation>
    <scope>NUCLEOTIDE SEQUENCE [LARGE SCALE GENOMIC DNA]</scope>
    <source>
        <strain evidence="1 2">DSM 8605</strain>
    </source>
</reference>
<name>A0A1M5SDS1_9CLOT</name>
<dbReference type="EMBL" id="FQXM01000004">
    <property type="protein sequence ID" value="SHH36580.1"/>
    <property type="molecule type" value="Genomic_DNA"/>
</dbReference>
<protein>
    <submittedName>
        <fullName evidence="1">Uncharacterized protein</fullName>
    </submittedName>
</protein>
<dbReference type="Proteomes" id="UP000184447">
    <property type="component" value="Unassembled WGS sequence"/>
</dbReference>